<dbReference type="Proteomes" id="UP000624709">
    <property type="component" value="Unassembled WGS sequence"/>
</dbReference>
<evidence type="ECO:0000313" key="3">
    <source>
        <dbReference type="Proteomes" id="UP000624709"/>
    </source>
</evidence>
<name>A0ABQ4B0U7_9ACTN</name>
<evidence type="ECO:0000256" key="1">
    <source>
        <dbReference type="SAM" id="MobiDB-lite"/>
    </source>
</evidence>
<accession>A0ABQ4B0U7</accession>
<protein>
    <submittedName>
        <fullName evidence="2">Uncharacterized protein</fullName>
    </submittedName>
</protein>
<evidence type="ECO:0000313" key="2">
    <source>
        <dbReference type="EMBL" id="GIE64290.1"/>
    </source>
</evidence>
<reference evidence="2 3" key="1">
    <citation type="submission" date="2021-01" db="EMBL/GenBank/DDBJ databases">
        <title>Whole genome shotgun sequence of Actinoplanes palleronii NBRC 14916.</title>
        <authorList>
            <person name="Komaki H."/>
            <person name="Tamura T."/>
        </authorList>
    </citation>
    <scope>NUCLEOTIDE SEQUENCE [LARGE SCALE GENOMIC DNA]</scope>
    <source>
        <strain evidence="2 3">NBRC 14916</strain>
    </source>
</reference>
<sequence>MPARVSRAAEGRPVRSATQRTITSTTKPARTKVSNRSWLTVRFSRTDRITGMSRITIGSDVVFHAKVRHSRTADLQFCASYGSRATDQ</sequence>
<comment type="caution">
    <text evidence="2">The sequence shown here is derived from an EMBL/GenBank/DDBJ whole genome shotgun (WGS) entry which is preliminary data.</text>
</comment>
<organism evidence="2 3">
    <name type="scientific">Actinoplanes palleronii</name>
    <dbReference type="NCBI Taxonomy" id="113570"/>
    <lineage>
        <taxon>Bacteria</taxon>
        <taxon>Bacillati</taxon>
        <taxon>Actinomycetota</taxon>
        <taxon>Actinomycetes</taxon>
        <taxon>Micromonosporales</taxon>
        <taxon>Micromonosporaceae</taxon>
        <taxon>Actinoplanes</taxon>
    </lineage>
</organism>
<feature type="compositionally biased region" description="Polar residues" evidence="1">
    <location>
        <begin position="16"/>
        <end position="33"/>
    </location>
</feature>
<proteinExistence type="predicted"/>
<dbReference type="EMBL" id="BOMS01000009">
    <property type="protein sequence ID" value="GIE64290.1"/>
    <property type="molecule type" value="Genomic_DNA"/>
</dbReference>
<gene>
    <name evidence="2" type="ORF">Apa02nite_003980</name>
</gene>
<keyword evidence="3" id="KW-1185">Reference proteome</keyword>
<feature type="region of interest" description="Disordered" evidence="1">
    <location>
        <begin position="1"/>
        <end position="33"/>
    </location>
</feature>